<evidence type="ECO:0000256" key="8">
    <source>
        <dbReference type="HAMAP-Rule" id="MF_00238"/>
    </source>
</evidence>
<dbReference type="EMBL" id="CP103423">
    <property type="protein sequence ID" value="UWD34609.1"/>
    <property type="molecule type" value="Genomic_DNA"/>
</dbReference>
<dbReference type="RefSeq" id="WP_036450030.1">
    <property type="nucleotide sequence ID" value="NZ_CP103423.1"/>
</dbReference>
<evidence type="ECO:0000256" key="5">
    <source>
        <dbReference type="ARBA" id="ARBA00022840"/>
    </source>
</evidence>
<keyword evidence="5 8" id="KW-0067">ATP-binding</keyword>
<dbReference type="CDD" id="cd02020">
    <property type="entry name" value="CMPK"/>
    <property type="match status" value="1"/>
</dbReference>
<dbReference type="EC" id="2.7.4.25" evidence="8"/>
<evidence type="ECO:0000313" key="10">
    <source>
        <dbReference type="EMBL" id="UWD34609.1"/>
    </source>
</evidence>
<dbReference type="NCBIfam" id="TIGR00017">
    <property type="entry name" value="cmk"/>
    <property type="match status" value="1"/>
</dbReference>
<evidence type="ECO:0000256" key="6">
    <source>
        <dbReference type="ARBA" id="ARBA00047615"/>
    </source>
</evidence>
<sequence>MKKINIAIDGPSGVGKSTVSELIAKKFNLKFINSGSLYRAISLFFFQKLGKEQFKQILDEKYVLDNWNIKQLFLDPFGNLFLDNVKIENKDLRKDEISWGASKIAKYKLIRSQIVSFLQDYSEKEKGVIMDGRDTTFVVLPNAELKIFLWASAEIRATRRMEQNQELGFKTNYEELLKEIEERDFQDMNRENDPLHKTDDAILIDSSNMNIQEVVNKISELILERINNE</sequence>
<protein>
    <recommendedName>
        <fullName evidence="8">Cytidylate kinase</fullName>
        <shortName evidence="8">CK</shortName>
        <ecNumber evidence="8">2.7.4.25</ecNumber>
    </recommendedName>
    <alternativeName>
        <fullName evidence="8">Cytidine monophosphate kinase</fullName>
        <shortName evidence="8">CMP kinase</shortName>
    </alternativeName>
</protein>
<comment type="similarity">
    <text evidence="1 8">Belongs to the cytidylate kinase family. Type 1 subfamily.</text>
</comment>
<dbReference type="InterPro" id="IPR011994">
    <property type="entry name" value="Cytidylate_kinase_dom"/>
</dbReference>
<dbReference type="Gene3D" id="3.40.50.300">
    <property type="entry name" value="P-loop containing nucleotide triphosphate hydrolases"/>
    <property type="match status" value="1"/>
</dbReference>
<evidence type="ECO:0000313" key="11">
    <source>
        <dbReference type="Proteomes" id="UP001058364"/>
    </source>
</evidence>
<dbReference type="InterPro" id="IPR027417">
    <property type="entry name" value="P-loop_NTPase"/>
</dbReference>
<keyword evidence="2 8" id="KW-0808">Transferase</keyword>
<evidence type="ECO:0000256" key="2">
    <source>
        <dbReference type="ARBA" id="ARBA00022679"/>
    </source>
</evidence>
<dbReference type="InterPro" id="IPR003136">
    <property type="entry name" value="Cytidylate_kin"/>
</dbReference>
<feature type="binding site" evidence="8">
    <location>
        <begin position="10"/>
        <end position="18"/>
    </location>
    <ligand>
        <name>ATP</name>
        <dbReference type="ChEBI" id="CHEBI:30616"/>
    </ligand>
</feature>
<evidence type="ECO:0000256" key="1">
    <source>
        <dbReference type="ARBA" id="ARBA00009427"/>
    </source>
</evidence>
<organism evidence="10 11">
    <name type="scientific">Mesomycoplasma molare</name>
    <dbReference type="NCBI Taxonomy" id="171288"/>
    <lineage>
        <taxon>Bacteria</taxon>
        <taxon>Bacillati</taxon>
        <taxon>Mycoplasmatota</taxon>
        <taxon>Mycoplasmoidales</taxon>
        <taxon>Metamycoplasmataceae</taxon>
        <taxon>Mesomycoplasma</taxon>
    </lineage>
</organism>
<keyword evidence="8" id="KW-0963">Cytoplasm</keyword>
<dbReference type="Proteomes" id="UP001058364">
    <property type="component" value="Chromosome"/>
</dbReference>
<gene>
    <name evidence="8 10" type="primary">cmk</name>
    <name evidence="10" type="ORF">NX772_03295</name>
</gene>
<comment type="catalytic activity">
    <reaction evidence="7 8">
        <text>CMP + ATP = CDP + ADP</text>
        <dbReference type="Rhea" id="RHEA:11600"/>
        <dbReference type="ChEBI" id="CHEBI:30616"/>
        <dbReference type="ChEBI" id="CHEBI:58069"/>
        <dbReference type="ChEBI" id="CHEBI:60377"/>
        <dbReference type="ChEBI" id="CHEBI:456216"/>
        <dbReference type="EC" id="2.7.4.25"/>
    </reaction>
</comment>
<keyword evidence="3 8" id="KW-0547">Nucleotide-binding</keyword>
<evidence type="ECO:0000256" key="3">
    <source>
        <dbReference type="ARBA" id="ARBA00022741"/>
    </source>
</evidence>
<evidence type="ECO:0000256" key="7">
    <source>
        <dbReference type="ARBA" id="ARBA00048478"/>
    </source>
</evidence>
<dbReference type="GO" id="GO:0016301">
    <property type="term" value="F:kinase activity"/>
    <property type="evidence" value="ECO:0007669"/>
    <property type="project" value="UniProtKB-KW"/>
</dbReference>
<dbReference type="Pfam" id="PF02224">
    <property type="entry name" value="Cytidylate_kin"/>
    <property type="match status" value="1"/>
</dbReference>
<evidence type="ECO:0000256" key="4">
    <source>
        <dbReference type="ARBA" id="ARBA00022777"/>
    </source>
</evidence>
<evidence type="ECO:0000259" key="9">
    <source>
        <dbReference type="Pfam" id="PF02224"/>
    </source>
</evidence>
<feature type="domain" description="Cytidylate kinase" evidence="9">
    <location>
        <begin position="6"/>
        <end position="222"/>
    </location>
</feature>
<reference evidence="10" key="1">
    <citation type="submission" date="2022-08" db="EMBL/GenBank/DDBJ databases">
        <title>Complete genome sequence of Mycoplasma molare type strain H 542.</title>
        <authorList>
            <person name="Spergser J."/>
        </authorList>
    </citation>
    <scope>NUCLEOTIDE SEQUENCE</scope>
    <source>
        <strain evidence="10">H 542</strain>
    </source>
</reference>
<accession>A0ABY5TVB2</accession>
<keyword evidence="4 8" id="KW-0418">Kinase</keyword>
<proteinExistence type="inferred from homology"/>
<name>A0ABY5TVB2_9BACT</name>
<dbReference type="SUPFAM" id="SSF52540">
    <property type="entry name" value="P-loop containing nucleoside triphosphate hydrolases"/>
    <property type="match status" value="1"/>
</dbReference>
<comment type="subcellular location">
    <subcellularLocation>
        <location evidence="8">Cytoplasm</location>
    </subcellularLocation>
</comment>
<keyword evidence="11" id="KW-1185">Reference proteome</keyword>
<comment type="catalytic activity">
    <reaction evidence="6 8">
        <text>dCMP + ATP = dCDP + ADP</text>
        <dbReference type="Rhea" id="RHEA:25094"/>
        <dbReference type="ChEBI" id="CHEBI:30616"/>
        <dbReference type="ChEBI" id="CHEBI:57566"/>
        <dbReference type="ChEBI" id="CHEBI:58593"/>
        <dbReference type="ChEBI" id="CHEBI:456216"/>
        <dbReference type="EC" id="2.7.4.25"/>
    </reaction>
</comment>
<dbReference type="HAMAP" id="MF_00238">
    <property type="entry name" value="Cytidyl_kinase_type1"/>
    <property type="match status" value="1"/>
</dbReference>